<accession>A0A1B7WG41</accession>
<gene>
    <name evidence="1" type="ORF">AN484_25880</name>
</gene>
<sequence>AQHASAHHAVLELLADGVGGVEQTFHAFNQTSVGRRVDGSIARRHHSGVLVQLLLGLQQHQRSRRSGAGSANGVADVLVAVCHISVDAGGQLADTWLEHTLCEIVQLHGQLSGGEVHADVLLAGDSQGGELLVVVLNLQGGTVSHQSAVGQTDTQGRTNLGTFNSKAVVVLTVHVTGDHKVVFKDFQSLACDHVNGKNAIRHDASPLKN</sequence>
<evidence type="ECO:0000313" key="1">
    <source>
        <dbReference type="EMBL" id="OBQ36114.1"/>
    </source>
</evidence>
<comment type="caution">
    <text evidence="1">The sequence shown here is derived from an EMBL/GenBank/DDBJ whole genome shotgun (WGS) entry which is preliminary data.</text>
</comment>
<feature type="non-terminal residue" evidence="1">
    <location>
        <position position="1"/>
    </location>
</feature>
<dbReference type="AlphaFoldDB" id="A0A1B7WG41"/>
<reference evidence="1 2" key="1">
    <citation type="submission" date="2015-09" db="EMBL/GenBank/DDBJ databases">
        <title>Aphanizomenon flos-aquae WA102.</title>
        <authorList>
            <person name="Driscoll C."/>
        </authorList>
    </citation>
    <scope>NUCLEOTIDE SEQUENCE [LARGE SCALE GENOMIC DNA]</scope>
    <source>
        <strain evidence="1">WA102</strain>
    </source>
</reference>
<dbReference type="Proteomes" id="UP000092093">
    <property type="component" value="Unassembled WGS sequence"/>
</dbReference>
<organism evidence="1 2">
    <name type="scientific">Aphanizomenon flos-aquae WA102</name>
    <dbReference type="NCBI Taxonomy" id="1710896"/>
    <lineage>
        <taxon>Bacteria</taxon>
        <taxon>Bacillati</taxon>
        <taxon>Cyanobacteriota</taxon>
        <taxon>Cyanophyceae</taxon>
        <taxon>Nostocales</taxon>
        <taxon>Aphanizomenonaceae</taxon>
        <taxon>Aphanizomenon</taxon>
    </lineage>
</organism>
<evidence type="ECO:0000313" key="2">
    <source>
        <dbReference type="Proteomes" id="UP000092093"/>
    </source>
</evidence>
<protein>
    <submittedName>
        <fullName evidence="1">Uncharacterized protein</fullName>
    </submittedName>
</protein>
<proteinExistence type="predicted"/>
<name>A0A1B7WG41_APHFL</name>
<dbReference type="EMBL" id="LJOW01000333">
    <property type="protein sequence ID" value="OBQ36114.1"/>
    <property type="molecule type" value="Genomic_DNA"/>
</dbReference>